<evidence type="ECO:0000256" key="10">
    <source>
        <dbReference type="ARBA" id="ARBA00044960"/>
    </source>
</evidence>
<evidence type="ECO:0000256" key="9">
    <source>
        <dbReference type="ARBA" id="ARBA00024189"/>
    </source>
</evidence>
<evidence type="ECO:0000256" key="8">
    <source>
        <dbReference type="ARBA" id="ARBA00024176"/>
    </source>
</evidence>
<protein>
    <submittedName>
        <fullName evidence="12">Uncharacterized protein</fullName>
    </submittedName>
</protein>
<dbReference type="Pfam" id="PF15065">
    <property type="entry name" value="NCU-G1"/>
    <property type="match status" value="1"/>
</dbReference>
<keyword evidence="7" id="KW-0458">Lysosome</keyword>
<dbReference type="PANTHER" id="PTHR31981:SF1">
    <property type="entry name" value="GLYCOSYLATED LYSOSOMAL MEMBRANE PROTEIN"/>
    <property type="match status" value="1"/>
</dbReference>
<evidence type="ECO:0000256" key="6">
    <source>
        <dbReference type="ARBA" id="ARBA00023180"/>
    </source>
</evidence>
<comment type="similarity">
    <text evidence="1">Belongs to the GLMP family.</text>
</comment>
<keyword evidence="3 11" id="KW-0732">Signal</keyword>
<comment type="subunit">
    <text evidence="10">Interacts (via lumenal domain) with lysosomal protein MFSD1; the interaction starts while both proteins are still in the endoplasmic reticulum and is required for stabilization of MFSD1 in lysosomes but has no direct effect on its targeting to lysosomes or transporter activity.</text>
</comment>
<feature type="chain" id="PRO_5025539942" evidence="11">
    <location>
        <begin position="27"/>
        <end position="173"/>
    </location>
</feature>
<accession>A0A6A4RNK1</accession>
<evidence type="ECO:0000256" key="7">
    <source>
        <dbReference type="ARBA" id="ARBA00023228"/>
    </source>
</evidence>
<evidence type="ECO:0000256" key="2">
    <source>
        <dbReference type="ARBA" id="ARBA00022692"/>
    </source>
</evidence>
<reference evidence="12 13" key="1">
    <citation type="submission" date="2019-06" db="EMBL/GenBank/DDBJ databases">
        <title>Draft genomes of female and male turbot (Scophthalmus maximus).</title>
        <authorList>
            <person name="Xu H."/>
            <person name="Xu X.-W."/>
            <person name="Shao C."/>
            <person name="Chen S."/>
        </authorList>
    </citation>
    <scope>NUCLEOTIDE SEQUENCE [LARGE SCALE GENOMIC DNA]</scope>
    <source>
        <strain evidence="12">Ysfricsl-2016a</strain>
        <tissue evidence="12">Blood</tissue>
    </source>
</reference>
<proteinExistence type="inferred from homology"/>
<evidence type="ECO:0000256" key="4">
    <source>
        <dbReference type="ARBA" id="ARBA00022989"/>
    </source>
</evidence>
<comment type="caution">
    <text evidence="12">The sequence shown here is derived from an EMBL/GenBank/DDBJ whole genome shotgun (WGS) entry which is preliminary data.</text>
</comment>
<feature type="signal peptide" evidence="11">
    <location>
        <begin position="1"/>
        <end position="26"/>
    </location>
</feature>
<comment type="subcellular location">
    <subcellularLocation>
        <location evidence="9">Lysosome membrane</location>
        <topology evidence="9">Single-pass type I membrane protein</topology>
        <orientation evidence="9">Lumenal side</orientation>
    </subcellularLocation>
</comment>
<keyword evidence="2" id="KW-0812">Transmembrane</keyword>
<evidence type="ECO:0000313" key="13">
    <source>
        <dbReference type="Proteomes" id="UP000438429"/>
    </source>
</evidence>
<dbReference type="Proteomes" id="UP000438429">
    <property type="component" value="Unassembled WGS sequence"/>
</dbReference>
<name>A0A6A4RNK1_SCOMX</name>
<dbReference type="PANTHER" id="PTHR31981">
    <property type="entry name" value="GLYCOSYLATED LYSOSOMAL MEMBRANE PROTEIN"/>
    <property type="match status" value="1"/>
</dbReference>
<dbReference type="GO" id="GO:0005765">
    <property type="term" value="C:lysosomal membrane"/>
    <property type="evidence" value="ECO:0007669"/>
    <property type="project" value="UniProtKB-SubCell"/>
</dbReference>
<dbReference type="EMBL" id="VEVO01000021">
    <property type="protein sequence ID" value="KAF0024106.1"/>
    <property type="molecule type" value="Genomic_DNA"/>
</dbReference>
<evidence type="ECO:0000256" key="11">
    <source>
        <dbReference type="SAM" id="SignalP"/>
    </source>
</evidence>
<keyword evidence="5" id="KW-0472">Membrane</keyword>
<dbReference type="AlphaFoldDB" id="A0A6A4RNK1"/>
<evidence type="ECO:0000256" key="1">
    <source>
        <dbReference type="ARBA" id="ARBA00010599"/>
    </source>
</evidence>
<organism evidence="12 13">
    <name type="scientific">Scophthalmus maximus</name>
    <name type="common">Turbot</name>
    <name type="synonym">Psetta maxima</name>
    <dbReference type="NCBI Taxonomy" id="52904"/>
    <lineage>
        <taxon>Eukaryota</taxon>
        <taxon>Metazoa</taxon>
        <taxon>Chordata</taxon>
        <taxon>Craniata</taxon>
        <taxon>Vertebrata</taxon>
        <taxon>Euteleostomi</taxon>
        <taxon>Actinopterygii</taxon>
        <taxon>Neopterygii</taxon>
        <taxon>Teleostei</taxon>
        <taxon>Neoteleostei</taxon>
        <taxon>Acanthomorphata</taxon>
        <taxon>Carangaria</taxon>
        <taxon>Pleuronectiformes</taxon>
        <taxon>Pleuronectoidei</taxon>
        <taxon>Scophthalmidae</taxon>
        <taxon>Scophthalmus</taxon>
    </lineage>
</organism>
<evidence type="ECO:0000256" key="3">
    <source>
        <dbReference type="ARBA" id="ARBA00022729"/>
    </source>
</evidence>
<keyword evidence="4" id="KW-1133">Transmembrane helix</keyword>
<keyword evidence="6" id="KW-0325">Glycoprotein</keyword>
<comment type="function">
    <text evidence="8">Required to protect lysosomal transporter MFSD1 from lysosomal proteolysis and for MFSD1 lysosomal localization.</text>
</comment>
<evidence type="ECO:0000256" key="5">
    <source>
        <dbReference type="ARBA" id="ARBA00023136"/>
    </source>
</evidence>
<evidence type="ECO:0000313" key="12">
    <source>
        <dbReference type="EMBL" id="KAF0024106.1"/>
    </source>
</evidence>
<dbReference type="InterPro" id="IPR029382">
    <property type="entry name" value="NCU-G1"/>
</dbReference>
<gene>
    <name evidence="12" type="ORF">F2P81_022908</name>
</gene>
<sequence length="173" mass="18368">MAAAAVQMNRGVSFLILVSVLTSCRSSFTRQLSIQLNPGSPLPPPDGDLLHVRAVGDNDTLHFLFCSQGAPALLLVHTNSSSSAVQVDWPLFLASNTSGGLHVEPESSLLEYDDVNNTADPTSDLFPPYELRDVAWSRLNLSGLTAQLCGAVGGGLLCLQVGPSRRHGDTRVT</sequence>